<evidence type="ECO:0000256" key="3">
    <source>
        <dbReference type="ARBA" id="ARBA00022525"/>
    </source>
</evidence>
<keyword evidence="6" id="KW-1185">Reference proteome</keyword>
<comment type="similarity">
    <text evidence="1 4">Belongs to the plant dirigent protein family.</text>
</comment>
<proteinExistence type="inferred from homology"/>
<dbReference type="Pfam" id="PF03018">
    <property type="entry name" value="Dirigent"/>
    <property type="match status" value="1"/>
</dbReference>
<keyword evidence="3 4" id="KW-0964">Secreted</keyword>
<feature type="signal peptide" evidence="4">
    <location>
        <begin position="1"/>
        <end position="26"/>
    </location>
</feature>
<gene>
    <name evidence="5" type="ORF">F3Y22_tig00117048pilonHSYRG00039</name>
</gene>
<feature type="chain" id="PRO_5025707994" description="Dirigent protein" evidence="4">
    <location>
        <begin position="27"/>
        <end position="183"/>
    </location>
</feature>
<dbReference type="InterPro" id="IPR004265">
    <property type="entry name" value="Dirigent"/>
</dbReference>
<comment type="caution">
    <text evidence="5">The sequence shown here is derived from an EMBL/GenBank/DDBJ whole genome shotgun (WGS) entry which is preliminary data.</text>
</comment>
<sequence length="183" mass="20430">MPMEKSLIPAWILVLTTAIALAPSLCYYNDDRPYVPPPQKQTYLHFFLHDTFSGDYPSAVFVADPNTTTAFGQVTAVDDPLTIGPNITSEVIGNARGLWVLSAQDAATLMVYMDFEFTLGEFNGSSISVFSRNPIIELERELAVVGGREKFRMAQGFARLKTYFANFRNGDVIVEYNVTVIHY</sequence>
<reference evidence="5" key="1">
    <citation type="submission" date="2019-09" db="EMBL/GenBank/DDBJ databases">
        <title>Draft genome information of white flower Hibiscus syriacus.</title>
        <authorList>
            <person name="Kim Y.-M."/>
        </authorList>
    </citation>
    <scope>NUCLEOTIDE SEQUENCE [LARGE SCALE GENOMIC DNA]</scope>
    <source>
        <strain evidence="5">YM2019G1</strain>
    </source>
</reference>
<dbReference type="InterPro" id="IPR044859">
    <property type="entry name" value="Allene_oxi_cyc_Dirigent"/>
</dbReference>
<dbReference type="Gene3D" id="2.40.480.10">
    <property type="entry name" value="Allene oxide cyclase-like"/>
    <property type="match status" value="1"/>
</dbReference>
<accession>A0A6A2X7H7</accession>
<evidence type="ECO:0000313" key="6">
    <source>
        <dbReference type="Proteomes" id="UP000436088"/>
    </source>
</evidence>
<dbReference type="GO" id="GO:0048046">
    <property type="term" value="C:apoplast"/>
    <property type="evidence" value="ECO:0007669"/>
    <property type="project" value="UniProtKB-SubCell"/>
</dbReference>
<evidence type="ECO:0000256" key="2">
    <source>
        <dbReference type="ARBA" id="ARBA00011738"/>
    </source>
</evidence>
<dbReference type="EMBL" id="VEPZ02001787">
    <property type="protein sequence ID" value="KAE8654339.1"/>
    <property type="molecule type" value="Genomic_DNA"/>
</dbReference>
<organism evidence="5 6">
    <name type="scientific">Hibiscus syriacus</name>
    <name type="common">Rose of Sharon</name>
    <dbReference type="NCBI Taxonomy" id="106335"/>
    <lineage>
        <taxon>Eukaryota</taxon>
        <taxon>Viridiplantae</taxon>
        <taxon>Streptophyta</taxon>
        <taxon>Embryophyta</taxon>
        <taxon>Tracheophyta</taxon>
        <taxon>Spermatophyta</taxon>
        <taxon>Magnoliopsida</taxon>
        <taxon>eudicotyledons</taxon>
        <taxon>Gunneridae</taxon>
        <taxon>Pentapetalae</taxon>
        <taxon>rosids</taxon>
        <taxon>malvids</taxon>
        <taxon>Malvales</taxon>
        <taxon>Malvaceae</taxon>
        <taxon>Malvoideae</taxon>
        <taxon>Hibiscus</taxon>
    </lineage>
</organism>
<name>A0A6A2X7H7_HIBSY</name>
<dbReference type="AlphaFoldDB" id="A0A6A2X7H7"/>
<comment type="subcellular location">
    <subcellularLocation>
        <location evidence="4">Secreted</location>
        <location evidence="4">Extracellular space</location>
        <location evidence="4">Apoplast</location>
    </subcellularLocation>
</comment>
<evidence type="ECO:0000256" key="4">
    <source>
        <dbReference type="RuleBase" id="RU363099"/>
    </source>
</evidence>
<dbReference type="GO" id="GO:0009699">
    <property type="term" value="P:phenylpropanoid biosynthetic process"/>
    <property type="evidence" value="ECO:0007669"/>
    <property type="project" value="UniProtKB-ARBA"/>
</dbReference>
<evidence type="ECO:0000313" key="5">
    <source>
        <dbReference type="EMBL" id="KAE8654339.1"/>
    </source>
</evidence>
<dbReference type="Proteomes" id="UP000436088">
    <property type="component" value="Unassembled WGS sequence"/>
</dbReference>
<comment type="function">
    <text evidence="4">Dirigent proteins impart stereoselectivity on the phenoxy radical-coupling reaction, yielding optically active lignans from two molecules of coniferyl alcohol in the biosynthesis of lignans, flavonolignans, and alkaloids and thus plays a central role in plant secondary metabolism.</text>
</comment>
<keyword evidence="4" id="KW-0732">Signal</keyword>
<comment type="subunit">
    <text evidence="2 4">Homodimer.</text>
</comment>
<protein>
    <recommendedName>
        <fullName evidence="4">Dirigent protein</fullName>
    </recommendedName>
</protein>
<evidence type="ECO:0000256" key="1">
    <source>
        <dbReference type="ARBA" id="ARBA00010746"/>
    </source>
</evidence>
<keyword evidence="4" id="KW-0052">Apoplast</keyword>
<dbReference type="PANTHER" id="PTHR21495">
    <property type="entry name" value="NUCLEOPORIN-RELATED"/>
    <property type="match status" value="1"/>
</dbReference>